<gene>
    <name evidence="3" type="ORF">DM02DRAFT_721607</name>
</gene>
<evidence type="ECO:0000256" key="1">
    <source>
        <dbReference type="SAM" id="Phobius"/>
    </source>
</evidence>
<sequence length="274" mass="30617">MAASVSLNDKVSGYPKFAGQIEMRPECAIFRRFGGLNAMNLLYLQAELVLLEESLHKQQKADSESGHGRKTKYARSWYQLSSSEEDGGTRQLDLVHKVRETLKEYNEALIQQACILGYPEPSQTDLEYVRNFLVNLKPGLCGSDARIWGSAAQKTHHSPDLITLRPRPKEDPFSNFAAEKTIDFLFKCGLDRFMKPSPIHGVIGYEDTSIFKMTYWITSIVASLVPVLSIVVLYVVHSMKARLGIIACFSVLCSICLIGFTNAKRSEIFAVTAA</sequence>
<protein>
    <recommendedName>
        <fullName evidence="2">DUF6594 domain-containing protein</fullName>
    </recommendedName>
</protein>
<organism evidence="3 4">
    <name type="scientific">Periconia macrospinosa</name>
    <dbReference type="NCBI Taxonomy" id="97972"/>
    <lineage>
        <taxon>Eukaryota</taxon>
        <taxon>Fungi</taxon>
        <taxon>Dikarya</taxon>
        <taxon>Ascomycota</taxon>
        <taxon>Pezizomycotina</taxon>
        <taxon>Dothideomycetes</taxon>
        <taxon>Pleosporomycetidae</taxon>
        <taxon>Pleosporales</taxon>
        <taxon>Massarineae</taxon>
        <taxon>Periconiaceae</taxon>
        <taxon>Periconia</taxon>
    </lineage>
</organism>
<keyword evidence="1" id="KW-1133">Transmembrane helix</keyword>
<keyword evidence="4" id="KW-1185">Reference proteome</keyword>
<feature type="domain" description="DUF6594" evidence="2">
    <location>
        <begin position="14"/>
        <end position="274"/>
    </location>
</feature>
<evidence type="ECO:0000313" key="4">
    <source>
        <dbReference type="Proteomes" id="UP000244855"/>
    </source>
</evidence>
<dbReference type="OrthoDB" id="5342093at2759"/>
<name>A0A2V1D6Q2_9PLEO</name>
<dbReference type="AlphaFoldDB" id="A0A2V1D6Q2"/>
<keyword evidence="1" id="KW-0472">Membrane</keyword>
<keyword evidence="1" id="KW-0812">Transmembrane</keyword>
<feature type="transmembrane region" description="Helical" evidence="1">
    <location>
        <begin position="243"/>
        <end position="261"/>
    </location>
</feature>
<evidence type="ECO:0000313" key="3">
    <source>
        <dbReference type="EMBL" id="PVH93718.1"/>
    </source>
</evidence>
<dbReference type="PANTHER" id="PTHR34502:SF5">
    <property type="entry name" value="DUF6594 DOMAIN-CONTAINING PROTEIN"/>
    <property type="match status" value="1"/>
</dbReference>
<reference evidence="3 4" key="1">
    <citation type="journal article" date="2018" name="Sci. Rep.">
        <title>Comparative genomics provides insights into the lifestyle and reveals functional heterogeneity of dark septate endophytic fungi.</title>
        <authorList>
            <person name="Knapp D.G."/>
            <person name="Nemeth J.B."/>
            <person name="Barry K."/>
            <person name="Hainaut M."/>
            <person name="Henrissat B."/>
            <person name="Johnson J."/>
            <person name="Kuo A."/>
            <person name="Lim J.H.P."/>
            <person name="Lipzen A."/>
            <person name="Nolan M."/>
            <person name="Ohm R.A."/>
            <person name="Tamas L."/>
            <person name="Grigoriev I.V."/>
            <person name="Spatafora J.W."/>
            <person name="Nagy L.G."/>
            <person name="Kovacs G.M."/>
        </authorList>
    </citation>
    <scope>NUCLEOTIDE SEQUENCE [LARGE SCALE GENOMIC DNA]</scope>
    <source>
        <strain evidence="3 4">DSE2036</strain>
    </source>
</reference>
<proteinExistence type="predicted"/>
<dbReference type="Pfam" id="PF20237">
    <property type="entry name" value="DUF6594"/>
    <property type="match status" value="1"/>
</dbReference>
<dbReference type="EMBL" id="KZ805572">
    <property type="protein sequence ID" value="PVH93718.1"/>
    <property type="molecule type" value="Genomic_DNA"/>
</dbReference>
<accession>A0A2V1D6Q2</accession>
<dbReference type="Proteomes" id="UP000244855">
    <property type="component" value="Unassembled WGS sequence"/>
</dbReference>
<evidence type="ECO:0000259" key="2">
    <source>
        <dbReference type="Pfam" id="PF20237"/>
    </source>
</evidence>
<dbReference type="InterPro" id="IPR046529">
    <property type="entry name" value="DUF6594"/>
</dbReference>
<dbReference type="PANTHER" id="PTHR34502">
    <property type="entry name" value="DUF6594 DOMAIN-CONTAINING PROTEIN-RELATED"/>
    <property type="match status" value="1"/>
</dbReference>
<dbReference type="STRING" id="97972.A0A2V1D6Q2"/>
<feature type="transmembrane region" description="Helical" evidence="1">
    <location>
        <begin position="215"/>
        <end position="236"/>
    </location>
</feature>